<sequence>MIAPSSTLLLRFRGHHCVRIFSGTVPSSDFFYQEGSKALRFAATRSCFGCGHGSDQSDDQNPGRLQQLCRSRSSKGKDVDLGYIEFSMDDSMLPGWDPNLAYAHGSGSREVPISISMISLLICHRFRLLLL</sequence>
<proteinExistence type="predicted"/>
<keyword evidence="3" id="KW-1185">Reference proteome</keyword>
<protein>
    <submittedName>
        <fullName evidence="2">Uncharacterized protein</fullName>
    </submittedName>
</protein>
<dbReference type="EMBL" id="JAAMPC010000015">
    <property type="protein sequence ID" value="KAG2255701.1"/>
    <property type="molecule type" value="Genomic_DNA"/>
</dbReference>
<dbReference type="AlphaFoldDB" id="A0A8X7PPI7"/>
<accession>A0A8X7PPI7</accession>
<comment type="caution">
    <text evidence="2">The sequence shown here is derived from an EMBL/GenBank/DDBJ whole genome shotgun (WGS) entry which is preliminary data.</text>
</comment>
<organism evidence="2 3">
    <name type="scientific">Brassica carinata</name>
    <name type="common">Ethiopian mustard</name>
    <name type="synonym">Abyssinian cabbage</name>
    <dbReference type="NCBI Taxonomy" id="52824"/>
    <lineage>
        <taxon>Eukaryota</taxon>
        <taxon>Viridiplantae</taxon>
        <taxon>Streptophyta</taxon>
        <taxon>Embryophyta</taxon>
        <taxon>Tracheophyta</taxon>
        <taxon>Spermatophyta</taxon>
        <taxon>Magnoliopsida</taxon>
        <taxon>eudicotyledons</taxon>
        <taxon>Gunneridae</taxon>
        <taxon>Pentapetalae</taxon>
        <taxon>rosids</taxon>
        <taxon>malvids</taxon>
        <taxon>Brassicales</taxon>
        <taxon>Brassicaceae</taxon>
        <taxon>Brassiceae</taxon>
        <taxon>Brassica</taxon>
    </lineage>
</organism>
<gene>
    <name evidence="2" type="ORF">Bca52824_074995</name>
</gene>
<evidence type="ECO:0000256" key="1">
    <source>
        <dbReference type="SAM" id="MobiDB-lite"/>
    </source>
</evidence>
<dbReference type="Proteomes" id="UP000886595">
    <property type="component" value="Unassembled WGS sequence"/>
</dbReference>
<evidence type="ECO:0000313" key="2">
    <source>
        <dbReference type="EMBL" id="KAG2255701.1"/>
    </source>
</evidence>
<evidence type="ECO:0000313" key="3">
    <source>
        <dbReference type="Proteomes" id="UP000886595"/>
    </source>
</evidence>
<reference evidence="2 3" key="1">
    <citation type="submission" date="2020-02" db="EMBL/GenBank/DDBJ databases">
        <authorList>
            <person name="Ma Q."/>
            <person name="Huang Y."/>
            <person name="Song X."/>
            <person name="Pei D."/>
        </authorList>
    </citation>
    <scope>NUCLEOTIDE SEQUENCE [LARGE SCALE GENOMIC DNA]</scope>
    <source>
        <strain evidence="2">Sxm20200214</strain>
        <tissue evidence="2">Leaf</tissue>
    </source>
</reference>
<name>A0A8X7PPI7_BRACI</name>
<feature type="region of interest" description="Disordered" evidence="1">
    <location>
        <begin position="53"/>
        <end position="75"/>
    </location>
</feature>
<feature type="compositionally biased region" description="Polar residues" evidence="1">
    <location>
        <begin position="59"/>
        <end position="71"/>
    </location>
</feature>